<keyword evidence="1" id="KW-0812">Transmembrane</keyword>
<protein>
    <submittedName>
        <fullName evidence="2">Uncharacterized protein</fullName>
    </submittedName>
</protein>
<feature type="transmembrane region" description="Helical" evidence="1">
    <location>
        <begin position="80"/>
        <end position="99"/>
    </location>
</feature>
<organism evidence="2 3">
    <name type="scientific">Flavobacterium piscisymbiosum</name>
    <dbReference type="NCBI Taxonomy" id="2893753"/>
    <lineage>
        <taxon>Bacteria</taxon>
        <taxon>Pseudomonadati</taxon>
        <taxon>Bacteroidota</taxon>
        <taxon>Flavobacteriia</taxon>
        <taxon>Flavobacteriales</taxon>
        <taxon>Flavobacteriaceae</taxon>
        <taxon>Flavobacterium</taxon>
    </lineage>
</organism>
<reference evidence="2" key="1">
    <citation type="submission" date="2021-11" db="EMBL/GenBank/DDBJ databases">
        <title>Description of novel Flavobacterium species.</title>
        <authorList>
            <person name="Saticioglu I.B."/>
            <person name="Ay H."/>
            <person name="Altun S."/>
            <person name="Duman M."/>
        </authorList>
    </citation>
    <scope>NUCLEOTIDE SEQUENCE</scope>
    <source>
        <strain evidence="2">F-30</strain>
    </source>
</reference>
<gene>
    <name evidence="2" type="ORF">LNP81_13175</name>
</gene>
<proteinExistence type="predicted"/>
<dbReference type="EMBL" id="JAJJMM010000001">
    <property type="protein sequence ID" value="MCC9063943.1"/>
    <property type="molecule type" value="Genomic_DNA"/>
</dbReference>
<dbReference type="RefSeq" id="WP_230036497.1">
    <property type="nucleotide sequence ID" value="NZ_JAJJMM010000001.1"/>
</dbReference>
<feature type="transmembrane region" description="Helical" evidence="1">
    <location>
        <begin position="47"/>
        <end position="68"/>
    </location>
</feature>
<evidence type="ECO:0000256" key="1">
    <source>
        <dbReference type="SAM" id="Phobius"/>
    </source>
</evidence>
<accession>A0ABS8MEJ4</accession>
<name>A0ABS8MEJ4_9FLAO</name>
<keyword evidence="3" id="KW-1185">Reference proteome</keyword>
<evidence type="ECO:0000313" key="3">
    <source>
        <dbReference type="Proteomes" id="UP001430679"/>
    </source>
</evidence>
<feature type="transmembrane region" description="Helical" evidence="1">
    <location>
        <begin position="111"/>
        <end position="135"/>
    </location>
</feature>
<feature type="transmembrane region" description="Helical" evidence="1">
    <location>
        <begin position="9"/>
        <end position="27"/>
    </location>
</feature>
<dbReference type="Proteomes" id="UP001430679">
    <property type="component" value="Unassembled WGS sequence"/>
</dbReference>
<keyword evidence="1" id="KW-0472">Membrane</keyword>
<sequence length="146" mass="17071">MKKNIFKFWLINFLISVALFFIYNIVIAATKTTDGNLFEKLMQILELLLNMGFAFIYFIAMVISSFVLPLNLVEKIRNNFFLSLLTFLGIPLFCFIFIITNALIDIRLQNFTILTTLAIFSTIGLLLTTIQFLLFRKRIKNYNFNK</sequence>
<keyword evidence="1" id="KW-1133">Transmembrane helix</keyword>
<comment type="caution">
    <text evidence="2">The sequence shown here is derived from an EMBL/GenBank/DDBJ whole genome shotgun (WGS) entry which is preliminary data.</text>
</comment>
<evidence type="ECO:0000313" key="2">
    <source>
        <dbReference type="EMBL" id="MCC9063943.1"/>
    </source>
</evidence>